<feature type="transmembrane region" description="Helical" evidence="5">
    <location>
        <begin position="205"/>
        <end position="230"/>
    </location>
</feature>
<protein>
    <submittedName>
        <fullName evidence="7">EamA family transporter</fullName>
    </submittedName>
</protein>
<dbReference type="InterPro" id="IPR000620">
    <property type="entry name" value="EamA_dom"/>
</dbReference>
<dbReference type="InterPro" id="IPR050638">
    <property type="entry name" value="AA-Vitamin_Transporters"/>
</dbReference>
<dbReference type="RefSeq" id="WP_263529332.1">
    <property type="nucleotide sequence ID" value="NZ_JAOVZB010000001.1"/>
</dbReference>
<evidence type="ECO:0000256" key="5">
    <source>
        <dbReference type="SAM" id="Phobius"/>
    </source>
</evidence>
<feature type="transmembrane region" description="Helical" evidence="5">
    <location>
        <begin position="86"/>
        <end position="107"/>
    </location>
</feature>
<accession>A0ABT2YPZ3</accession>
<feature type="transmembrane region" description="Helical" evidence="5">
    <location>
        <begin position="7"/>
        <end position="27"/>
    </location>
</feature>
<keyword evidence="4 5" id="KW-0472">Membrane</keyword>
<organism evidence="7 8">
    <name type="scientific">Marinomonas sargassi</name>
    <dbReference type="NCBI Taxonomy" id="2984494"/>
    <lineage>
        <taxon>Bacteria</taxon>
        <taxon>Pseudomonadati</taxon>
        <taxon>Pseudomonadota</taxon>
        <taxon>Gammaproteobacteria</taxon>
        <taxon>Oceanospirillales</taxon>
        <taxon>Oceanospirillaceae</taxon>
        <taxon>Marinomonas</taxon>
    </lineage>
</organism>
<name>A0ABT2YPZ3_9GAMM</name>
<evidence type="ECO:0000256" key="2">
    <source>
        <dbReference type="ARBA" id="ARBA00022692"/>
    </source>
</evidence>
<feature type="transmembrane region" description="Helical" evidence="5">
    <location>
        <begin position="242"/>
        <end position="261"/>
    </location>
</feature>
<feature type="transmembrane region" description="Helical" evidence="5">
    <location>
        <begin position="138"/>
        <end position="159"/>
    </location>
</feature>
<reference evidence="7 8" key="1">
    <citation type="submission" date="2022-10" db="EMBL/GenBank/DDBJ databases">
        <title>Marinomonas transparenta sp. nov. and Marinomonas sargassi sp. nov., isolated from marine alga (Sargassum natans (L.) Gaillon).</title>
        <authorList>
            <person name="Wang Y."/>
        </authorList>
    </citation>
    <scope>NUCLEOTIDE SEQUENCE [LARGE SCALE GENOMIC DNA]</scope>
    <source>
        <strain evidence="7 8">C2222</strain>
    </source>
</reference>
<feature type="transmembrane region" description="Helical" evidence="5">
    <location>
        <begin position="58"/>
        <end position="80"/>
    </location>
</feature>
<feature type="domain" description="EamA" evidence="6">
    <location>
        <begin position="142"/>
        <end position="282"/>
    </location>
</feature>
<evidence type="ECO:0000313" key="8">
    <source>
        <dbReference type="Proteomes" id="UP001209713"/>
    </source>
</evidence>
<dbReference type="InterPro" id="IPR037185">
    <property type="entry name" value="EmrE-like"/>
</dbReference>
<feature type="transmembrane region" description="Helical" evidence="5">
    <location>
        <begin position="267"/>
        <end position="286"/>
    </location>
</feature>
<dbReference type="PANTHER" id="PTHR32322:SF9">
    <property type="entry name" value="AMINO-ACID METABOLITE EFFLUX PUMP-RELATED"/>
    <property type="match status" value="1"/>
</dbReference>
<dbReference type="Pfam" id="PF00892">
    <property type="entry name" value="EamA"/>
    <property type="match status" value="2"/>
</dbReference>
<evidence type="ECO:0000256" key="1">
    <source>
        <dbReference type="ARBA" id="ARBA00004141"/>
    </source>
</evidence>
<feature type="transmembrane region" description="Helical" evidence="5">
    <location>
        <begin position="33"/>
        <end position="51"/>
    </location>
</feature>
<sequence length="292" mass="31690">MNLKDSVFALIIIIAWGLNFVVLAIGLDEIPPLLLGGLRFLAVAAFGSLFIKRPNIPLSWWCIYILPMGLLQFAFMFIAMANGMPAGLASLVLQAQALFTMLFAFAFLKESVKFYQIFALVLAAMGLFMIAAKSGIGGMSLLGFLLTLLAAASWALGNISARTMSKNGYQVNINLVIWSSWIPPVPFFLLSYWLEGPEKIEAALINISLSSIAVIIYLALIATILGYSLWGHLMGRYPANQVAPLTLGVPVVGLIAATIVLDEKLLTLQWIGVGVVFLGLLTNTFGKKLFSR</sequence>
<dbReference type="EMBL" id="JAOVZB010000001">
    <property type="protein sequence ID" value="MCV2401964.1"/>
    <property type="molecule type" value="Genomic_DNA"/>
</dbReference>
<evidence type="ECO:0000256" key="4">
    <source>
        <dbReference type="ARBA" id="ARBA00023136"/>
    </source>
</evidence>
<keyword evidence="8" id="KW-1185">Reference proteome</keyword>
<keyword evidence="2 5" id="KW-0812">Transmembrane</keyword>
<proteinExistence type="predicted"/>
<feature type="transmembrane region" description="Helical" evidence="5">
    <location>
        <begin position="171"/>
        <end position="193"/>
    </location>
</feature>
<gene>
    <name evidence="7" type="ORF">OFY17_03595</name>
</gene>
<feature type="transmembrane region" description="Helical" evidence="5">
    <location>
        <begin position="114"/>
        <end position="132"/>
    </location>
</feature>
<dbReference type="PANTHER" id="PTHR32322">
    <property type="entry name" value="INNER MEMBRANE TRANSPORTER"/>
    <property type="match status" value="1"/>
</dbReference>
<keyword evidence="3 5" id="KW-1133">Transmembrane helix</keyword>
<comment type="caution">
    <text evidence="7">The sequence shown here is derived from an EMBL/GenBank/DDBJ whole genome shotgun (WGS) entry which is preliminary data.</text>
</comment>
<evidence type="ECO:0000256" key="3">
    <source>
        <dbReference type="ARBA" id="ARBA00022989"/>
    </source>
</evidence>
<dbReference type="SUPFAM" id="SSF103481">
    <property type="entry name" value="Multidrug resistance efflux transporter EmrE"/>
    <property type="match status" value="2"/>
</dbReference>
<dbReference type="Proteomes" id="UP001209713">
    <property type="component" value="Unassembled WGS sequence"/>
</dbReference>
<comment type="subcellular location">
    <subcellularLocation>
        <location evidence="1">Membrane</location>
        <topology evidence="1">Multi-pass membrane protein</topology>
    </subcellularLocation>
</comment>
<feature type="domain" description="EamA" evidence="6">
    <location>
        <begin position="7"/>
        <end position="131"/>
    </location>
</feature>
<evidence type="ECO:0000259" key="6">
    <source>
        <dbReference type="Pfam" id="PF00892"/>
    </source>
</evidence>
<evidence type="ECO:0000313" key="7">
    <source>
        <dbReference type="EMBL" id="MCV2401964.1"/>
    </source>
</evidence>